<keyword evidence="3" id="KW-0238">DNA-binding</keyword>
<evidence type="ECO:0000313" key="7">
    <source>
        <dbReference type="Proteomes" id="UP001198220"/>
    </source>
</evidence>
<dbReference type="Gene3D" id="3.40.190.290">
    <property type="match status" value="1"/>
</dbReference>
<dbReference type="EMBL" id="JAJEPS010000015">
    <property type="protein sequence ID" value="MCC2127112.1"/>
    <property type="molecule type" value="Genomic_DNA"/>
</dbReference>
<dbReference type="InterPro" id="IPR036388">
    <property type="entry name" value="WH-like_DNA-bd_sf"/>
</dbReference>
<dbReference type="GO" id="GO:0003677">
    <property type="term" value="F:DNA binding"/>
    <property type="evidence" value="ECO:0007669"/>
    <property type="project" value="UniProtKB-KW"/>
</dbReference>
<dbReference type="Gene3D" id="1.10.10.10">
    <property type="entry name" value="Winged helix-like DNA-binding domain superfamily/Winged helix DNA-binding domain"/>
    <property type="match status" value="1"/>
</dbReference>
<keyword evidence="2" id="KW-0805">Transcription regulation</keyword>
<dbReference type="Proteomes" id="UP001198220">
    <property type="component" value="Unassembled WGS sequence"/>
</dbReference>
<dbReference type="GO" id="GO:0003700">
    <property type="term" value="F:DNA-binding transcription factor activity"/>
    <property type="evidence" value="ECO:0007669"/>
    <property type="project" value="InterPro"/>
</dbReference>
<dbReference type="GO" id="GO:0005829">
    <property type="term" value="C:cytosol"/>
    <property type="evidence" value="ECO:0007669"/>
    <property type="project" value="TreeGrafter"/>
</dbReference>
<evidence type="ECO:0000256" key="3">
    <source>
        <dbReference type="ARBA" id="ARBA00023125"/>
    </source>
</evidence>
<dbReference type="InterPro" id="IPR050950">
    <property type="entry name" value="HTH-type_LysR_regulators"/>
</dbReference>
<dbReference type="SUPFAM" id="SSF53850">
    <property type="entry name" value="Periplasmic binding protein-like II"/>
    <property type="match status" value="1"/>
</dbReference>
<keyword evidence="4" id="KW-0804">Transcription</keyword>
<sequence>MDLKQLSYFVTVIQEGTISGAARKLHLTQPPLSAQMKLLEEEAGCLLFERGSRHVQLTAAGQMLYGRAVKMLELADITARELKDYRDGTAGCLRLGVVSSVGSTYLIHAVQDFQKQYPHIDFELTEGNTYQLLEQLSSGLIELALVRTPFSKQGLTSVPLIEEPLLAVGSKRYFQNKNSITLSDLSGLPLILYRRWEPILLESFREAGLVPHVFCKNDDARTSVIWADAGLGISILPASAFGLVKNPDTVSRQISDLPLTSSICLVRSQDTWISTAARAFLNCLSETYDHPFT</sequence>
<dbReference type="Pfam" id="PF00126">
    <property type="entry name" value="HTH_1"/>
    <property type="match status" value="1"/>
</dbReference>
<dbReference type="SUPFAM" id="SSF46785">
    <property type="entry name" value="Winged helix' DNA-binding domain"/>
    <property type="match status" value="1"/>
</dbReference>
<dbReference type="InterPro" id="IPR036390">
    <property type="entry name" value="WH_DNA-bd_sf"/>
</dbReference>
<name>A0AAE3A724_9FIRM</name>
<feature type="domain" description="HTH lysR-type" evidence="5">
    <location>
        <begin position="1"/>
        <end position="58"/>
    </location>
</feature>
<dbReference type="FunFam" id="1.10.10.10:FF:000001">
    <property type="entry name" value="LysR family transcriptional regulator"/>
    <property type="match status" value="1"/>
</dbReference>
<comment type="caution">
    <text evidence="6">The sequence shown here is derived from an EMBL/GenBank/DDBJ whole genome shotgun (WGS) entry which is preliminary data.</text>
</comment>
<evidence type="ECO:0000256" key="1">
    <source>
        <dbReference type="ARBA" id="ARBA00009437"/>
    </source>
</evidence>
<keyword evidence="7" id="KW-1185">Reference proteome</keyword>
<proteinExistence type="inferred from homology"/>
<dbReference type="PANTHER" id="PTHR30419:SF28">
    <property type="entry name" value="HTH-TYPE TRANSCRIPTIONAL REGULATOR BSDA"/>
    <property type="match status" value="1"/>
</dbReference>
<evidence type="ECO:0000259" key="5">
    <source>
        <dbReference type="PROSITE" id="PS50931"/>
    </source>
</evidence>
<dbReference type="PROSITE" id="PS50931">
    <property type="entry name" value="HTH_LYSR"/>
    <property type="match status" value="1"/>
</dbReference>
<dbReference type="CDD" id="cd05466">
    <property type="entry name" value="PBP2_LTTR_substrate"/>
    <property type="match status" value="1"/>
</dbReference>
<organism evidence="6 7">
    <name type="scientific">Hominiventricola filiformis</name>
    <dbReference type="NCBI Taxonomy" id="2885352"/>
    <lineage>
        <taxon>Bacteria</taxon>
        <taxon>Bacillati</taxon>
        <taxon>Bacillota</taxon>
        <taxon>Clostridia</taxon>
        <taxon>Lachnospirales</taxon>
        <taxon>Lachnospiraceae</taxon>
        <taxon>Hominiventricola</taxon>
    </lineage>
</organism>
<dbReference type="AlphaFoldDB" id="A0AAE3A724"/>
<dbReference type="InterPro" id="IPR005119">
    <property type="entry name" value="LysR_subst-bd"/>
</dbReference>
<dbReference type="InterPro" id="IPR000847">
    <property type="entry name" value="LysR_HTH_N"/>
</dbReference>
<evidence type="ECO:0000256" key="2">
    <source>
        <dbReference type="ARBA" id="ARBA00023015"/>
    </source>
</evidence>
<dbReference type="PANTHER" id="PTHR30419">
    <property type="entry name" value="HTH-TYPE TRANSCRIPTIONAL REGULATOR YBHD"/>
    <property type="match status" value="1"/>
</dbReference>
<evidence type="ECO:0000256" key="4">
    <source>
        <dbReference type="ARBA" id="ARBA00023163"/>
    </source>
</evidence>
<comment type="similarity">
    <text evidence="1">Belongs to the LysR transcriptional regulatory family.</text>
</comment>
<gene>
    <name evidence="6" type="ORF">LKD36_13140</name>
</gene>
<dbReference type="RefSeq" id="WP_308459854.1">
    <property type="nucleotide sequence ID" value="NZ_JAJEPS010000015.1"/>
</dbReference>
<evidence type="ECO:0000313" key="6">
    <source>
        <dbReference type="EMBL" id="MCC2127112.1"/>
    </source>
</evidence>
<dbReference type="PRINTS" id="PR00039">
    <property type="entry name" value="HTHLYSR"/>
</dbReference>
<dbReference type="Pfam" id="PF03466">
    <property type="entry name" value="LysR_substrate"/>
    <property type="match status" value="1"/>
</dbReference>
<accession>A0AAE3A724</accession>
<protein>
    <submittedName>
        <fullName evidence="6">LysR family transcriptional regulator</fullName>
    </submittedName>
</protein>
<reference evidence="6 7" key="1">
    <citation type="submission" date="2021-10" db="EMBL/GenBank/DDBJ databases">
        <title>Anaerobic single-cell dispensing facilitates the cultivation of human gut bacteria.</title>
        <authorList>
            <person name="Afrizal A."/>
        </authorList>
    </citation>
    <scope>NUCLEOTIDE SEQUENCE [LARGE SCALE GENOMIC DNA]</scope>
    <source>
        <strain evidence="6 7">CLA-AA-H276</strain>
    </source>
</reference>